<dbReference type="GeneID" id="78456440"/>
<sequence>MRQIYLEHINLFMLSIIIGGTPKIFIGTDEEIKEKIVELKGGVLIAG</sequence>
<organism evidence="1 2">
    <name type="scientific">Fusobacterium ulcerans</name>
    <dbReference type="NCBI Taxonomy" id="861"/>
    <lineage>
        <taxon>Bacteria</taxon>
        <taxon>Fusobacteriati</taxon>
        <taxon>Fusobacteriota</taxon>
        <taxon>Fusobacteriia</taxon>
        <taxon>Fusobacteriales</taxon>
        <taxon>Fusobacteriaceae</taxon>
        <taxon>Fusobacterium</taxon>
    </lineage>
</organism>
<dbReference type="RefSeq" id="WP_005980091.1">
    <property type="nucleotide sequence ID" value="NZ_CABKNW010000004.1"/>
</dbReference>
<proteinExistence type="predicted"/>
<reference evidence="1 2" key="1">
    <citation type="submission" date="2018-06" db="EMBL/GenBank/DDBJ databases">
        <authorList>
            <consortium name="Pathogen Informatics"/>
            <person name="Doyle S."/>
        </authorList>
    </citation>
    <scope>NUCLEOTIDE SEQUENCE [LARGE SCALE GENOMIC DNA]</scope>
    <source>
        <strain evidence="1 2">NCTC12112</strain>
    </source>
</reference>
<gene>
    <name evidence="1" type="ORF">NCTC12112_01746</name>
</gene>
<accession>A0AAX2JC83</accession>
<dbReference type="AlphaFoldDB" id="A0AAX2JC83"/>
<dbReference type="EMBL" id="LS483487">
    <property type="protein sequence ID" value="SQJ03983.1"/>
    <property type="molecule type" value="Genomic_DNA"/>
</dbReference>
<dbReference type="Proteomes" id="UP000249008">
    <property type="component" value="Chromosome 1"/>
</dbReference>
<protein>
    <submittedName>
        <fullName evidence="1">Uncharacterized protein</fullName>
    </submittedName>
</protein>
<evidence type="ECO:0000313" key="1">
    <source>
        <dbReference type="EMBL" id="SQJ03983.1"/>
    </source>
</evidence>
<evidence type="ECO:0000313" key="2">
    <source>
        <dbReference type="Proteomes" id="UP000249008"/>
    </source>
</evidence>
<name>A0AAX2JC83_9FUSO</name>